<keyword evidence="2" id="KW-1185">Reference proteome</keyword>
<dbReference type="InterPro" id="IPR005901">
    <property type="entry name" value="GLPGLI"/>
</dbReference>
<name>A0A1N7INM6_9FLAO</name>
<dbReference type="OrthoDB" id="1440774at2"/>
<dbReference type="AlphaFoldDB" id="A0A1N7INM6"/>
<gene>
    <name evidence="1" type="ORF">SAMN05421639_104274</name>
</gene>
<organism evidence="1 2">
    <name type="scientific">Chryseobacterium shigense</name>
    <dbReference type="NCBI Taxonomy" id="297244"/>
    <lineage>
        <taxon>Bacteria</taxon>
        <taxon>Pseudomonadati</taxon>
        <taxon>Bacteroidota</taxon>
        <taxon>Flavobacteriia</taxon>
        <taxon>Flavobacteriales</taxon>
        <taxon>Weeksellaceae</taxon>
        <taxon>Chryseobacterium group</taxon>
        <taxon>Chryseobacterium</taxon>
    </lineage>
</organism>
<evidence type="ECO:0000313" key="2">
    <source>
        <dbReference type="Proteomes" id="UP000186373"/>
    </source>
</evidence>
<protein>
    <submittedName>
        <fullName evidence="1">GLPGLI family protein</fullName>
    </submittedName>
</protein>
<dbReference type="NCBIfam" id="TIGR01200">
    <property type="entry name" value="GLPGLI"/>
    <property type="match status" value="1"/>
</dbReference>
<sequence length="268" mass="31613">MKKNILTFLFILSCLTDFQGQTYRIYYQMTYKIDSTKNESANKKMLLDVKDEISKFYSYDLYHIDSLALHNIDVRTKSADFDFMIAKNKKENKIEKYYIIGLDRYSLKEDCPKLDWKITEETKNIDNINCQKATLHYKGRDWTAWFAKEIPFQEGPYVFNSLPGLIIDIRDSGDNYIFTMTELKKDNGEVNMETDFIPVTQKQLNKLYLDYYNDPYKELKAGKAVMKVVDESGREVTPNFKQLTEFKQKLLKNNNNNPIELSEATKYP</sequence>
<dbReference type="RefSeq" id="WP_076508325.1">
    <property type="nucleotide sequence ID" value="NZ_FTNY01000004.1"/>
</dbReference>
<proteinExistence type="predicted"/>
<dbReference type="Proteomes" id="UP000186373">
    <property type="component" value="Unassembled WGS sequence"/>
</dbReference>
<dbReference type="EMBL" id="FTNY01000004">
    <property type="protein sequence ID" value="SIS38571.1"/>
    <property type="molecule type" value="Genomic_DNA"/>
</dbReference>
<dbReference type="Pfam" id="PF09697">
    <property type="entry name" value="Porph_ging"/>
    <property type="match status" value="1"/>
</dbReference>
<evidence type="ECO:0000313" key="1">
    <source>
        <dbReference type="EMBL" id="SIS38571.1"/>
    </source>
</evidence>
<accession>A0A1N7INM6</accession>
<reference evidence="2" key="1">
    <citation type="submission" date="2017-01" db="EMBL/GenBank/DDBJ databases">
        <authorList>
            <person name="Varghese N."/>
            <person name="Submissions S."/>
        </authorList>
    </citation>
    <scope>NUCLEOTIDE SEQUENCE [LARGE SCALE GENOMIC DNA]</scope>
    <source>
        <strain evidence="2">DSM 17126</strain>
    </source>
</reference>